<reference evidence="2" key="1">
    <citation type="submission" date="2018-01" db="EMBL/GenBank/DDBJ databases">
        <title>An insight into the sialome of Amazonian anophelines.</title>
        <authorList>
            <person name="Ribeiro J.M."/>
            <person name="Scarpassa V."/>
            <person name="Calvo E."/>
        </authorList>
    </citation>
    <scope>NUCLEOTIDE SEQUENCE</scope>
    <source>
        <tissue evidence="2">Salivary glands</tissue>
    </source>
</reference>
<evidence type="ECO:0000256" key="1">
    <source>
        <dbReference type="SAM" id="MobiDB-lite"/>
    </source>
</evidence>
<evidence type="ECO:0000313" key="2">
    <source>
        <dbReference type="EMBL" id="MBW30003.1"/>
    </source>
</evidence>
<dbReference type="AlphaFoldDB" id="A0A2M3ZNC5"/>
<name>A0A2M3ZNC5_9DIPT</name>
<organism evidence="2">
    <name type="scientific">Anopheles braziliensis</name>
    <dbReference type="NCBI Taxonomy" id="58242"/>
    <lineage>
        <taxon>Eukaryota</taxon>
        <taxon>Metazoa</taxon>
        <taxon>Ecdysozoa</taxon>
        <taxon>Arthropoda</taxon>
        <taxon>Hexapoda</taxon>
        <taxon>Insecta</taxon>
        <taxon>Pterygota</taxon>
        <taxon>Neoptera</taxon>
        <taxon>Endopterygota</taxon>
        <taxon>Diptera</taxon>
        <taxon>Nematocera</taxon>
        <taxon>Culicoidea</taxon>
        <taxon>Culicidae</taxon>
        <taxon>Anophelinae</taxon>
        <taxon>Anopheles</taxon>
    </lineage>
</organism>
<sequence length="144" mass="15312">MLPVTVAVVLLQLLLLLLLLRLLIVVGVGVLEGCMIEPLVPGSLVQLLEREQIGGKAEPGPGTERTEPGHPTVATERWPTEGTVQQADRVAAPILARMVRLHAVVVATVVVVAHVRLDLEATATATTTGVRTATTTTTEPHRTR</sequence>
<protein>
    <submittedName>
        <fullName evidence="2">Putative secreted peptide</fullName>
    </submittedName>
</protein>
<accession>A0A2M3ZNC5</accession>
<feature type="region of interest" description="Disordered" evidence="1">
    <location>
        <begin position="55"/>
        <end position="75"/>
    </location>
</feature>
<proteinExistence type="predicted"/>
<dbReference type="EMBL" id="GGFM01009252">
    <property type="protein sequence ID" value="MBW30003.1"/>
    <property type="molecule type" value="Transcribed_RNA"/>
</dbReference>